<gene>
    <name evidence="2" type="ORF">F5878DRAFT_644004</name>
</gene>
<feature type="compositionally biased region" description="Low complexity" evidence="1">
    <location>
        <begin position="49"/>
        <end position="69"/>
    </location>
</feature>
<evidence type="ECO:0000256" key="1">
    <source>
        <dbReference type="SAM" id="MobiDB-lite"/>
    </source>
</evidence>
<reference evidence="2" key="1">
    <citation type="submission" date="2022-08" db="EMBL/GenBank/DDBJ databases">
        <authorList>
            <consortium name="DOE Joint Genome Institute"/>
            <person name="Min B."/>
            <person name="Riley R."/>
            <person name="Sierra-Patev S."/>
            <person name="Naranjo-Ortiz M."/>
            <person name="Looney B."/>
            <person name="Konkel Z."/>
            <person name="Slot J.C."/>
            <person name="Sakamoto Y."/>
            <person name="Steenwyk J.L."/>
            <person name="Rokas A."/>
            <person name="Carro J."/>
            <person name="Camarero S."/>
            <person name="Ferreira P."/>
            <person name="Molpeceres G."/>
            <person name="Ruiz-Duenas F.J."/>
            <person name="Serrano A."/>
            <person name="Henrissat B."/>
            <person name="Drula E."/>
            <person name="Hughes K.W."/>
            <person name="Mata J.L."/>
            <person name="Ishikawa N.K."/>
            <person name="Vargas-Isla R."/>
            <person name="Ushijima S."/>
            <person name="Smith C.A."/>
            <person name="Ahrendt S."/>
            <person name="Andreopoulos W."/>
            <person name="He G."/>
            <person name="Labutti K."/>
            <person name="Lipzen A."/>
            <person name="Ng V."/>
            <person name="Sandor L."/>
            <person name="Barry K."/>
            <person name="Martinez A.T."/>
            <person name="Xiao Y."/>
            <person name="Gibbons J.G."/>
            <person name="Terashima K."/>
            <person name="Hibbett D.S."/>
            <person name="Grigoriev I.V."/>
        </authorList>
    </citation>
    <scope>NUCLEOTIDE SEQUENCE</scope>
    <source>
        <strain evidence="2">TFB9207</strain>
    </source>
</reference>
<name>A0AA38P3Z2_9AGAR</name>
<evidence type="ECO:0000313" key="3">
    <source>
        <dbReference type="Proteomes" id="UP001163846"/>
    </source>
</evidence>
<evidence type="ECO:0000313" key="2">
    <source>
        <dbReference type="EMBL" id="KAJ3835864.1"/>
    </source>
</evidence>
<keyword evidence="3" id="KW-1185">Reference proteome</keyword>
<dbReference type="EMBL" id="MU806370">
    <property type="protein sequence ID" value="KAJ3835864.1"/>
    <property type="molecule type" value="Genomic_DNA"/>
</dbReference>
<sequence>MSASAPSLPSLISFPEDHQLLGLSNWAIFCDHLKSVARATGLTSYLDGTITAPSPSETPSTKTSSATSINSQSPSLEEWELRDGRLAGIIYQNVRDPRSVGITEDITLSYIASGLIYQKYTAYW</sequence>
<accession>A0AA38P3Z2</accession>
<organism evidence="2 3">
    <name type="scientific">Lentinula raphanica</name>
    <dbReference type="NCBI Taxonomy" id="153919"/>
    <lineage>
        <taxon>Eukaryota</taxon>
        <taxon>Fungi</taxon>
        <taxon>Dikarya</taxon>
        <taxon>Basidiomycota</taxon>
        <taxon>Agaricomycotina</taxon>
        <taxon>Agaricomycetes</taxon>
        <taxon>Agaricomycetidae</taxon>
        <taxon>Agaricales</taxon>
        <taxon>Marasmiineae</taxon>
        <taxon>Omphalotaceae</taxon>
        <taxon>Lentinula</taxon>
    </lineage>
</organism>
<protein>
    <submittedName>
        <fullName evidence="2">Uncharacterized protein</fullName>
    </submittedName>
</protein>
<proteinExistence type="predicted"/>
<feature type="region of interest" description="Disordered" evidence="1">
    <location>
        <begin position="48"/>
        <end position="76"/>
    </location>
</feature>
<comment type="caution">
    <text evidence="2">The sequence shown here is derived from an EMBL/GenBank/DDBJ whole genome shotgun (WGS) entry which is preliminary data.</text>
</comment>
<dbReference type="Proteomes" id="UP001163846">
    <property type="component" value="Unassembled WGS sequence"/>
</dbReference>
<dbReference type="AlphaFoldDB" id="A0AA38P3Z2"/>